<evidence type="ECO:0000313" key="2">
    <source>
        <dbReference type="EMBL" id="CAK0745970.1"/>
    </source>
</evidence>
<feature type="domain" description="Protein HGH1 N-terminal" evidence="1">
    <location>
        <begin position="98"/>
        <end position="260"/>
    </location>
</feature>
<name>A0AAV1HTZ3_9CHLO</name>
<evidence type="ECO:0000313" key="3">
    <source>
        <dbReference type="Proteomes" id="UP001314263"/>
    </source>
</evidence>
<protein>
    <recommendedName>
        <fullName evidence="1">Protein HGH1 N-terminal domain-containing protein</fullName>
    </recommendedName>
</protein>
<dbReference type="PANTHER" id="PTHR13387">
    <property type="entry name" value="PROTEIN HGH1 HOMOLOG"/>
    <property type="match status" value="1"/>
</dbReference>
<dbReference type="InterPro" id="IPR039717">
    <property type="entry name" value="Hgh1"/>
</dbReference>
<dbReference type="PANTHER" id="PTHR13387:SF9">
    <property type="entry name" value="PROTEIN HGH1 HOMOLOG"/>
    <property type="match status" value="1"/>
</dbReference>
<dbReference type="SUPFAM" id="SSF48371">
    <property type="entry name" value="ARM repeat"/>
    <property type="match status" value="1"/>
</dbReference>
<dbReference type="Gene3D" id="1.25.10.10">
    <property type="entry name" value="Leucine-rich Repeat Variant"/>
    <property type="match status" value="2"/>
</dbReference>
<keyword evidence="3" id="KW-1185">Reference proteome</keyword>
<dbReference type="Pfam" id="PF04063">
    <property type="entry name" value="DUF383"/>
    <property type="match status" value="1"/>
</dbReference>
<organism evidence="2 3">
    <name type="scientific">Coccomyxa viridis</name>
    <dbReference type="NCBI Taxonomy" id="1274662"/>
    <lineage>
        <taxon>Eukaryota</taxon>
        <taxon>Viridiplantae</taxon>
        <taxon>Chlorophyta</taxon>
        <taxon>core chlorophytes</taxon>
        <taxon>Trebouxiophyceae</taxon>
        <taxon>Trebouxiophyceae incertae sedis</taxon>
        <taxon>Coccomyxaceae</taxon>
        <taxon>Coccomyxa</taxon>
    </lineage>
</organism>
<reference evidence="2 3" key="1">
    <citation type="submission" date="2023-10" db="EMBL/GenBank/DDBJ databases">
        <authorList>
            <person name="Maclean D."/>
            <person name="Macfadyen A."/>
        </authorList>
    </citation>
    <scope>NUCLEOTIDE SEQUENCE [LARGE SCALE GENOMIC DNA]</scope>
</reference>
<dbReference type="EMBL" id="CAUYUE010000002">
    <property type="protein sequence ID" value="CAK0745970.1"/>
    <property type="molecule type" value="Genomic_DNA"/>
</dbReference>
<comment type="caution">
    <text evidence="2">The sequence shown here is derived from an EMBL/GenBank/DDBJ whole genome shotgun (WGS) entry which is preliminary data.</text>
</comment>
<dbReference type="Proteomes" id="UP001314263">
    <property type="component" value="Unassembled WGS sequence"/>
</dbReference>
<evidence type="ECO:0000259" key="1">
    <source>
        <dbReference type="Pfam" id="PF04063"/>
    </source>
</evidence>
<proteinExistence type="predicted"/>
<sequence>MAAKKELQELVEFLNSPRQEVQRAAVDLVEGLTGSVDGLEQLMTQADVLLRALLRLIAGDAGTSKAALHSLINLSQREDAVRQLVELKVVGRIIDYLIEGSSRHAELLVMLLSNVTVSDAACEQMLQTGSRSVAGFNIAVLLKRFLDSQSEQPDPYQHMALVLTNLTRQRPGRQLLLEPGKGTFGALASQLRAPSALRRKGCANAIRNCCFCAEEDGTLGAVLGDAPALEALLDALCGVTGPKEQDSEARAALAESVELLVATDAGGQVLWDLKAPEMLRQGYKTEEDLEVCASMERTANLFLAESGAVKEVTE</sequence>
<dbReference type="InterPro" id="IPR011989">
    <property type="entry name" value="ARM-like"/>
</dbReference>
<gene>
    <name evidence="2" type="ORF">CVIRNUC_001658</name>
</gene>
<dbReference type="InterPro" id="IPR016024">
    <property type="entry name" value="ARM-type_fold"/>
</dbReference>
<accession>A0AAV1HTZ3</accession>
<dbReference type="InterPro" id="IPR007205">
    <property type="entry name" value="Protein_HGH1_N"/>
</dbReference>
<dbReference type="AlphaFoldDB" id="A0AAV1HTZ3"/>